<evidence type="ECO:0000313" key="2">
    <source>
        <dbReference type="Proteomes" id="UP000034852"/>
    </source>
</evidence>
<dbReference type="Pfam" id="PF18924">
    <property type="entry name" value="DUF5674"/>
    <property type="match status" value="1"/>
</dbReference>
<gene>
    <name evidence="1" type="ORF">US52_C0038G0004</name>
</gene>
<dbReference type="AlphaFoldDB" id="A0A0G0JE37"/>
<protein>
    <submittedName>
        <fullName evidence="1">Uncharacterized protein</fullName>
    </submittedName>
</protein>
<sequence length="121" mass="13564">MLECTMAEITIITDKIKLADLHENAKNMFGGLVKAVVDIEQGKMAVFGELHSDEESVLLENGSKQANLWGINIYPDQPDDKMIEFDSMINLRPSQGNMSRSVDDLKTQKKIIATVKKLIQK</sequence>
<proteinExistence type="predicted"/>
<dbReference type="InterPro" id="IPR043731">
    <property type="entry name" value="DUF5674"/>
</dbReference>
<accession>A0A0G0JE37</accession>
<dbReference type="EMBL" id="LBTH01000038">
    <property type="protein sequence ID" value="KKQ35034.1"/>
    <property type="molecule type" value="Genomic_DNA"/>
</dbReference>
<evidence type="ECO:0000313" key="1">
    <source>
        <dbReference type="EMBL" id="KKQ35034.1"/>
    </source>
</evidence>
<reference evidence="1 2" key="1">
    <citation type="journal article" date="2015" name="Nature">
        <title>rRNA introns, odd ribosomes, and small enigmatic genomes across a large radiation of phyla.</title>
        <authorList>
            <person name="Brown C.T."/>
            <person name="Hug L.A."/>
            <person name="Thomas B.C."/>
            <person name="Sharon I."/>
            <person name="Castelle C.J."/>
            <person name="Singh A."/>
            <person name="Wilkins M.J."/>
            <person name="Williams K.H."/>
            <person name="Banfield J.F."/>
        </authorList>
    </citation>
    <scope>NUCLEOTIDE SEQUENCE [LARGE SCALE GENOMIC DNA]</scope>
</reference>
<comment type="caution">
    <text evidence="1">The sequence shown here is derived from an EMBL/GenBank/DDBJ whole genome shotgun (WGS) entry which is preliminary data.</text>
</comment>
<name>A0A0G0JE37_9BACT</name>
<organism evidence="1 2">
    <name type="scientific">candidate division WS6 bacterium GW2011_GWA2_37_6</name>
    <dbReference type="NCBI Taxonomy" id="1619087"/>
    <lineage>
        <taxon>Bacteria</taxon>
        <taxon>Candidatus Dojkabacteria</taxon>
    </lineage>
</organism>
<dbReference type="Proteomes" id="UP000034852">
    <property type="component" value="Unassembled WGS sequence"/>
</dbReference>